<reference evidence="9 10" key="1">
    <citation type="submission" date="2019-06" db="EMBL/GenBank/DDBJ databases">
        <title>Whole genome shotgun sequence of Brevibacillus parabrevis NBRC 12334.</title>
        <authorList>
            <person name="Hosoyama A."/>
            <person name="Uohara A."/>
            <person name="Ohji S."/>
            <person name="Ichikawa N."/>
        </authorList>
    </citation>
    <scope>NUCLEOTIDE SEQUENCE [LARGE SCALE GENOMIC DNA]</scope>
    <source>
        <strain evidence="9 10">NBRC 12334</strain>
    </source>
</reference>
<feature type="transmembrane region" description="Helical" evidence="7">
    <location>
        <begin position="268"/>
        <end position="287"/>
    </location>
</feature>
<feature type="transmembrane region" description="Helical" evidence="7">
    <location>
        <begin position="121"/>
        <end position="138"/>
    </location>
</feature>
<gene>
    <name evidence="9" type="ORF">BPA01_43110</name>
</gene>
<keyword evidence="4 7" id="KW-0812">Transmembrane</keyword>
<dbReference type="InterPro" id="IPR050638">
    <property type="entry name" value="AA-Vitamin_Transporters"/>
</dbReference>
<dbReference type="GO" id="GO:0005886">
    <property type="term" value="C:plasma membrane"/>
    <property type="evidence" value="ECO:0007669"/>
    <property type="project" value="UniProtKB-SubCell"/>
</dbReference>
<dbReference type="InterPro" id="IPR037185">
    <property type="entry name" value="EmrE-like"/>
</dbReference>
<evidence type="ECO:0000256" key="3">
    <source>
        <dbReference type="ARBA" id="ARBA00022475"/>
    </source>
</evidence>
<dbReference type="InterPro" id="IPR000620">
    <property type="entry name" value="EamA_dom"/>
</dbReference>
<evidence type="ECO:0000313" key="9">
    <source>
        <dbReference type="EMBL" id="GEB34731.1"/>
    </source>
</evidence>
<sequence length="304" mass="33237">MPNRYVLLLLLTSLLWGGNFVLGKSLVGHASPLTLTSLRWLIAIVCLLPMVWWKEKKLLPPKAAVLPLVLMGVTGVVLFNLFQFLALERTTATNVGLISTLNMISIALFSFLFLKERINMFQIGCMVFLLAGVLLVLSKGNADYLLSLRFNSGDLWMLAAVGVWGVYSICSKWAMTKTTPMMSILYSAVFGLVILLPFNLADFAVSDWNGSFVGSLLYTGVISTVVCMVLWNIGVQKLGATTSGLFLNFNPIFTSILAFLFLGEQMTWIQGVGSSIVIAGCFLFSYGKTKAKAVATSQLTARQT</sequence>
<comment type="caution">
    <text evidence="9">The sequence shown here is derived from an EMBL/GenBank/DDBJ whole genome shotgun (WGS) entry which is preliminary data.</text>
</comment>
<dbReference type="Proteomes" id="UP000316882">
    <property type="component" value="Unassembled WGS sequence"/>
</dbReference>
<dbReference type="AlphaFoldDB" id="A0A4Y3PW15"/>
<evidence type="ECO:0000256" key="2">
    <source>
        <dbReference type="ARBA" id="ARBA00007362"/>
    </source>
</evidence>
<evidence type="ECO:0000256" key="5">
    <source>
        <dbReference type="ARBA" id="ARBA00022989"/>
    </source>
</evidence>
<dbReference type="Pfam" id="PF00892">
    <property type="entry name" value="EamA"/>
    <property type="match status" value="2"/>
</dbReference>
<dbReference type="EMBL" id="BJMH01000026">
    <property type="protein sequence ID" value="GEB34731.1"/>
    <property type="molecule type" value="Genomic_DNA"/>
</dbReference>
<evidence type="ECO:0000256" key="7">
    <source>
        <dbReference type="SAM" id="Phobius"/>
    </source>
</evidence>
<feature type="transmembrane region" description="Helical" evidence="7">
    <location>
        <begin position="182"/>
        <end position="200"/>
    </location>
</feature>
<evidence type="ECO:0000256" key="6">
    <source>
        <dbReference type="ARBA" id="ARBA00023136"/>
    </source>
</evidence>
<feature type="transmembrane region" description="Helical" evidence="7">
    <location>
        <begin position="65"/>
        <end position="86"/>
    </location>
</feature>
<evidence type="ECO:0000313" key="10">
    <source>
        <dbReference type="Proteomes" id="UP000316882"/>
    </source>
</evidence>
<keyword evidence="10" id="KW-1185">Reference proteome</keyword>
<name>A0A4Y3PW15_BREPA</name>
<accession>A0A4Y3PW15</accession>
<organism evidence="9 10">
    <name type="scientific">Brevibacillus parabrevis</name>
    <dbReference type="NCBI Taxonomy" id="54914"/>
    <lineage>
        <taxon>Bacteria</taxon>
        <taxon>Bacillati</taxon>
        <taxon>Bacillota</taxon>
        <taxon>Bacilli</taxon>
        <taxon>Bacillales</taxon>
        <taxon>Paenibacillaceae</taxon>
        <taxon>Brevibacillus</taxon>
    </lineage>
</organism>
<dbReference type="GeneID" id="87612360"/>
<feature type="transmembrane region" description="Helical" evidence="7">
    <location>
        <begin position="212"/>
        <end position="233"/>
    </location>
</feature>
<feature type="transmembrane region" description="Helical" evidence="7">
    <location>
        <begin position="150"/>
        <end position="170"/>
    </location>
</feature>
<keyword evidence="5 7" id="KW-1133">Transmembrane helix</keyword>
<evidence type="ECO:0000256" key="1">
    <source>
        <dbReference type="ARBA" id="ARBA00004651"/>
    </source>
</evidence>
<feature type="transmembrane region" description="Helical" evidence="7">
    <location>
        <begin position="92"/>
        <end position="114"/>
    </location>
</feature>
<keyword evidence="3" id="KW-1003">Cell membrane</keyword>
<evidence type="ECO:0000256" key="4">
    <source>
        <dbReference type="ARBA" id="ARBA00022692"/>
    </source>
</evidence>
<comment type="similarity">
    <text evidence="2">Belongs to the EamA transporter family.</text>
</comment>
<feature type="transmembrane region" description="Helical" evidence="7">
    <location>
        <begin position="245"/>
        <end position="262"/>
    </location>
</feature>
<feature type="domain" description="EamA" evidence="8">
    <location>
        <begin position="152"/>
        <end position="285"/>
    </location>
</feature>
<protein>
    <submittedName>
        <fullName evidence="9">Transporter</fullName>
    </submittedName>
</protein>
<dbReference type="Gene3D" id="1.10.3730.20">
    <property type="match status" value="1"/>
</dbReference>
<keyword evidence="6 7" id="KW-0472">Membrane</keyword>
<evidence type="ECO:0000259" key="8">
    <source>
        <dbReference type="Pfam" id="PF00892"/>
    </source>
</evidence>
<comment type="subcellular location">
    <subcellularLocation>
        <location evidence="1">Cell membrane</location>
        <topology evidence="1">Multi-pass membrane protein</topology>
    </subcellularLocation>
</comment>
<feature type="transmembrane region" description="Helical" evidence="7">
    <location>
        <begin position="33"/>
        <end position="53"/>
    </location>
</feature>
<feature type="domain" description="EamA" evidence="8">
    <location>
        <begin position="5"/>
        <end position="137"/>
    </location>
</feature>
<dbReference type="SUPFAM" id="SSF103481">
    <property type="entry name" value="Multidrug resistance efflux transporter EmrE"/>
    <property type="match status" value="2"/>
</dbReference>
<dbReference type="PANTHER" id="PTHR32322">
    <property type="entry name" value="INNER MEMBRANE TRANSPORTER"/>
    <property type="match status" value="1"/>
</dbReference>
<dbReference type="RefSeq" id="WP_122964864.1">
    <property type="nucleotide sequence ID" value="NZ_BJMH01000026.1"/>
</dbReference>
<proteinExistence type="inferred from homology"/>
<dbReference type="PANTHER" id="PTHR32322:SF18">
    <property type="entry name" value="S-ADENOSYLMETHIONINE_S-ADENOSYLHOMOCYSTEINE TRANSPORTER"/>
    <property type="match status" value="1"/>
</dbReference>